<dbReference type="Gene3D" id="3.40.50.1820">
    <property type="entry name" value="alpha/beta hydrolase"/>
    <property type="match status" value="1"/>
</dbReference>
<dbReference type="GO" id="GO:0016787">
    <property type="term" value="F:hydrolase activity"/>
    <property type="evidence" value="ECO:0007669"/>
    <property type="project" value="UniProtKB-KW"/>
</dbReference>
<dbReference type="AlphaFoldDB" id="A0A0D9AS69"/>
<accession>A0A0D9AS69</accession>
<dbReference type="PATRIC" id="fig|316.101.peg.707"/>
<evidence type="ECO:0000313" key="2">
    <source>
        <dbReference type="Proteomes" id="UP000032487"/>
    </source>
</evidence>
<dbReference type="RefSeq" id="WP_045161035.1">
    <property type="nucleotide sequence ID" value="NZ_JYHV01000011.1"/>
</dbReference>
<dbReference type="OrthoDB" id="7197847at2"/>
<comment type="caution">
    <text evidence="1">The sequence shown here is derived from an EMBL/GenBank/DDBJ whole genome shotgun (WGS) entry which is preliminary data.</text>
</comment>
<dbReference type="SUPFAM" id="SSF53474">
    <property type="entry name" value="alpha/beta-Hydrolases"/>
    <property type="match status" value="1"/>
</dbReference>
<reference evidence="1 2" key="1">
    <citation type="submission" date="2015-02" db="EMBL/GenBank/DDBJ databases">
        <title>Draft genome sequence of Pseudomonas stutzeri NT0128 isolated from wheat (Triticum turgidum) rhizosphere.</title>
        <authorList>
            <person name="Tovi N."/>
            <person name="Frenk S."/>
            <person name="Hadar Y."/>
            <person name="Minz D."/>
        </authorList>
    </citation>
    <scope>NUCLEOTIDE SEQUENCE [LARGE SCALE GENOMIC DNA]</scope>
    <source>
        <strain evidence="1 2">NT0128</strain>
    </source>
</reference>
<keyword evidence="1" id="KW-0378">Hydrolase</keyword>
<organism evidence="1 2">
    <name type="scientific">Stutzerimonas stutzeri</name>
    <name type="common">Pseudomonas stutzeri</name>
    <dbReference type="NCBI Taxonomy" id="316"/>
    <lineage>
        <taxon>Bacteria</taxon>
        <taxon>Pseudomonadati</taxon>
        <taxon>Pseudomonadota</taxon>
        <taxon>Gammaproteobacteria</taxon>
        <taxon>Pseudomonadales</taxon>
        <taxon>Pseudomonadaceae</taxon>
        <taxon>Stutzerimonas</taxon>
    </lineage>
</organism>
<dbReference type="InterPro" id="IPR029058">
    <property type="entry name" value="AB_hydrolase_fold"/>
</dbReference>
<protein>
    <submittedName>
        <fullName evidence="1">Alpha/beta hydrolase</fullName>
    </submittedName>
</protein>
<evidence type="ECO:0000313" key="1">
    <source>
        <dbReference type="EMBL" id="KJH83529.1"/>
    </source>
</evidence>
<proteinExistence type="predicted"/>
<dbReference type="EMBL" id="JYHV01000011">
    <property type="protein sequence ID" value="KJH83529.1"/>
    <property type="molecule type" value="Genomic_DNA"/>
</dbReference>
<gene>
    <name evidence="1" type="ORF">UF78_05585</name>
</gene>
<name>A0A0D9AS69_STUST</name>
<dbReference type="Proteomes" id="UP000032487">
    <property type="component" value="Unassembled WGS sequence"/>
</dbReference>
<sequence>MLPNKLASACARVVAGLMLVGTIVVAVDVQARTKPIKPPLSHSDSRLQDSRTFVPVESPLAPFPGLPSERWTGVYQGSSYQIEVPPNWNGMLVMYAHGYRGTGPELTVGPPPIRPWLLQQGYAWAASSYSKNYYDVRAGIEDTNALALAFSSLTGKAQPTKTYITGHSMGGHVAAAAVEAETYATANNTVRYSGSVPMCGVTGDVYEFEYLMNFTLAAQHLAGLGPTSFPATDFQAKLPQIIGALWNNYPTDPSSQGEKLEGIVRELSGGERPIFAEGFRTSLQSVVLGTGGRDGSVDGILADSLSGNLATRYQFDTNKAVSREEREFNDSIIRVIGHPPANSIRPDGLRWIPVVNGQFNVPVVSIHTLGDLYVPFKHQQIYRRNAEANGNGDLLVQRAIRAPSHCDFSYQEQVDAMAAMLQWEQQGIKPAGDDVINPRVVANPAYGCQFTRNEGIPTRELLPACPGS</sequence>